<proteinExistence type="predicted"/>
<feature type="region of interest" description="Disordered" evidence="1">
    <location>
        <begin position="78"/>
        <end position="115"/>
    </location>
</feature>
<protein>
    <submittedName>
        <fullName evidence="2">Uncharacterized protein</fullName>
    </submittedName>
</protein>
<feature type="compositionally biased region" description="Basic and acidic residues" evidence="1">
    <location>
        <begin position="9"/>
        <end position="29"/>
    </location>
</feature>
<dbReference type="EMBL" id="LR796238">
    <property type="protein sequence ID" value="CAB4130401.1"/>
    <property type="molecule type" value="Genomic_DNA"/>
</dbReference>
<evidence type="ECO:0000256" key="1">
    <source>
        <dbReference type="SAM" id="MobiDB-lite"/>
    </source>
</evidence>
<sequence length="115" mass="12628">MSDAVYPEPKFDDHVDAQRKQDAEKAARREARRLRFREEFPLLTAMADPIRETFGPGTRLLWGIEGDRCVGHVPKSELQKHAASGNPLREVRLSDAGDQNGSSAAIGSGEEKAGV</sequence>
<accession>A0A6J5L7J4</accession>
<evidence type="ECO:0000313" key="2">
    <source>
        <dbReference type="EMBL" id="CAB4130401.1"/>
    </source>
</evidence>
<reference evidence="2" key="1">
    <citation type="submission" date="2020-04" db="EMBL/GenBank/DDBJ databases">
        <authorList>
            <person name="Chiriac C."/>
            <person name="Salcher M."/>
            <person name="Ghai R."/>
            <person name="Kavagutti S V."/>
        </authorList>
    </citation>
    <scope>NUCLEOTIDE SEQUENCE</scope>
</reference>
<feature type="region of interest" description="Disordered" evidence="1">
    <location>
        <begin position="1"/>
        <end position="29"/>
    </location>
</feature>
<name>A0A6J5L7J4_9CAUD</name>
<organism evidence="2">
    <name type="scientific">uncultured Caudovirales phage</name>
    <dbReference type="NCBI Taxonomy" id="2100421"/>
    <lineage>
        <taxon>Viruses</taxon>
        <taxon>Duplodnaviria</taxon>
        <taxon>Heunggongvirae</taxon>
        <taxon>Uroviricota</taxon>
        <taxon>Caudoviricetes</taxon>
        <taxon>Peduoviridae</taxon>
        <taxon>Maltschvirus</taxon>
        <taxon>Maltschvirus maltsch</taxon>
    </lineage>
</organism>
<gene>
    <name evidence="2" type="ORF">UFOVP119_25</name>
</gene>